<evidence type="ECO:0000313" key="2">
    <source>
        <dbReference type="WBParaSite" id="PSU_v2.g4006.t1"/>
    </source>
</evidence>
<dbReference type="GO" id="GO:0005672">
    <property type="term" value="C:transcription factor TFIIA complex"/>
    <property type="evidence" value="ECO:0007669"/>
    <property type="project" value="InterPro"/>
</dbReference>
<evidence type="ECO:0000313" key="1">
    <source>
        <dbReference type="Proteomes" id="UP000887577"/>
    </source>
</evidence>
<keyword evidence="1" id="KW-1185">Reference proteome</keyword>
<dbReference type="Gene3D" id="1.10.287.190">
    <property type="entry name" value="Transcription factor IIA gamma subunit, alpha-helical domain"/>
    <property type="match status" value="1"/>
</dbReference>
<organism evidence="1 2">
    <name type="scientific">Panagrolaimus superbus</name>
    <dbReference type="NCBI Taxonomy" id="310955"/>
    <lineage>
        <taxon>Eukaryota</taxon>
        <taxon>Metazoa</taxon>
        <taxon>Ecdysozoa</taxon>
        <taxon>Nematoda</taxon>
        <taxon>Chromadorea</taxon>
        <taxon>Rhabditida</taxon>
        <taxon>Tylenchina</taxon>
        <taxon>Panagrolaimomorpha</taxon>
        <taxon>Panagrolaimoidea</taxon>
        <taxon>Panagrolaimidae</taxon>
        <taxon>Panagrolaimus</taxon>
    </lineage>
</organism>
<dbReference type="InterPro" id="IPR009083">
    <property type="entry name" value="TFIIA_a-hlx"/>
</dbReference>
<sequence>MVAICTNTTIGKALLETLNEALEAGAITAYLAERMQNIFEKSIWDALRHKSKLKVVIHVSFFAFFV</sequence>
<reference evidence="2" key="1">
    <citation type="submission" date="2022-11" db="UniProtKB">
        <authorList>
            <consortium name="WormBaseParasite"/>
        </authorList>
    </citation>
    <scope>IDENTIFICATION</scope>
</reference>
<dbReference type="GO" id="GO:0006367">
    <property type="term" value="P:transcription initiation at RNA polymerase II promoter"/>
    <property type="evidence" value="ECO:0007669"/>
    <property type="project" value="InterPro"/>
</dbReference>
<dbReference type="WBParaSite" id="PSU_v2.g4006.t1">
    <property type="protein sequence ID" value="PSU_v2.g4006.t1"/>
    <property type="gene ID" value="PSU_v2.g4006"/>
</dbReference>
<dbReference type="SUPFAM" id="SSF47396">
    <property type="entry name" value="Transcription factor IIA (TFIIA), alpha-helical domain"/>
    <property type="match status" value="1"/>
</dbReference>
<name>A0A914YV35_9BILA</name>
<proteinExistence type="predicted"/>
<dbReference type="Proteomes" id="UP000887577">
    <property type="component" value="Unplaced"/>
</dbReference>
<accession>A0A914YV35</accession>
<dbReference type="AlphaFoldDB" id="A0A914YV35"/>
<protein>
    <submittedName>
        <fullName evidence="2">Uncharacterized protein</fullName>
    </submittedName>
</protein>